<evidence type="ECO:0000256" key="3">
    <source>
        <dbReference type="ARBA" id="ARBA00023002"/>
    </source>
</evidence>
<keyword evidence="1" id="KW-0001">2Fe-2S</keyword>
<dbReference type="PROSITE" id="PS51085">
    <property type="entry name" value="2FE2S_FER_2"/>
    <property type="match status" value="1"/>
</dbReference>
<dbReference type="PANTHER" id="PTHR44379">
    <property type="entry name" value="OXIDOREDUCTASE WITH IRON-SULFUR SUBUNIT"/>
    <property type="match status" value="1"/>
</dbReference>
<dbReference type="Gene3D" id="1.10.150.120">
    <property type="entry name" value="[2Fe-2S]-binding domain"/>
    <property type="match status" value="1"/>
</dbReference>
<dbReference type="CDD" id="cd00207">
    <property type="entry name" value="fer2"/>
    <property type="match status" value="1"/>
</dbReference>
<evidence type="ECO:0000313" key="8">
    <source>
        <dbReference type="Proteomes" id="UP000289200"/>
    </source>
</evidence>
<evidence type="ECO:0000256" key="4">
    <source>
        <dbReference type="ARBA" id="ARBA00023004"/>
    </source>
</evidence>
<keyword evidence="4" id="KW-0408">Iron</keyword>
<organism evidence="7 8">
    <name type="scientific">Rhodoplanes serenus</name>
    <dbReference type="NCBI Taxonomy" id="200615"/>
    <lineage>
        <taxon>Bacteria</taxon>
        <taxon>Pseudomonadati</taxon>
        <taxon>Pseudomonadota</taxon>
        <taxon>Alphaproteobacteria</taxon>
        <taxon>Hyphomicrobiales</taxon>
        <taxon>Nitrobacteraceae</taxon>
        <taxon>Rhodoplanes</taxon>
    </lineage>
</organism>
<evidence type="ECO:0000256" key="1">
    <source>
        <dbReference type="ARBA" id="ARBA00022714"/>
    </source>
</evidence>
<accession>A0A3S4BIC3</accession>
<evidence type="ECO:0000259" key="6">
    <source>
        <dbReference type="PROSITE" id="PS51085"/>
    </source>
</evidence>
<dbReference type="InterPro" id="IPR002888">
    <property type="entry name" value="2Fe-2S-bd"/>
</dbReference>
<evidence type="ECO:0000256" key="5">
    <source>
        <dbReference type="ARBA" id="ARBA00023014"/>
    </source>
</evidence>
<gene>
    <name evidence="7" type="primary">cdhC_3</name>
    <name evidence="7" type="ORF">RHODGE_RHODGE_03835</name>
</gene>
<feature type="domain" description="2Fe-2S ferredoxin-type" evidence="6">
    <location>
        <begin position="8"/>
        <end position="84"/>
    </location>
</feature>
<dbReference type="InterPro" id="IPR012675">
    <property type="entry name" value="Beta-grasp_dom_sf"/>
</dbReference>
<dbReference type="InterPro" id="IPR036010">
    <property type="entry name" value="2Fe-2S_ferredoxin-like_sf"/>
</dbReference>
<dbReference type="GO" id="GO:0016491">
    <property type="term" value="F:oxidoreductase activity"/>
    <property type="evidence" value="ECO:0007669"/>
    <property type="project" value="UniProtKB-KW"/>
</dbReference>
<dbReference type="InterPro" id="IPR001041">
    <property type="entry name" value="2Fe-2S_ferredoxin-type"/>
</dbReference>
<dbReference type="Proteomes" id="UP000289200">
    <property type="component" value="Unassembled WGS sequence"/>
</dbReference>
<dbReference type="InterPro" id="IPR051452">
    <property type="entry name" value="Diverse_Oxidoreductases"/>
</dbReference>
<dbReference type="AlphaFoldDB" id="A0A3S4BIC3"/>
<dbReference type="GO" id="GO:0046872">
    <property type="term" value="F:metal ion binding"/>
    <property type="evidence" value="ECO:0007669"/>
    <property type="project" value="UniProtKB-KW"/>
</dbReference>
<dbReference type="GO" id="GO:0051537">
    <property type="term" value="F:2 iron, 2 sulfur cluster binding"/>
    <property type="evidence" value="ECO:0007669"/>
    <property type="project" value="UniProtKB-KW"/>
</dbReference>
<keyword evidence="2" id="KW-0479">Metal-binding</keyword>
<sequence>MPMIPNLVPITCTINGETVSLSVSPREMLADLLRDRLGLTATHLGCEHGACGACTIVYDGRTARACLLLAAQADGAVIETLEGASASGRIAALQRAFHDRGALQCGFCTPGLLLAAAEVLAEHPAPSRDAIRAALSGHLCRCTGYQAIVDAIEATAAAATGAGSRR</sequence>
<comment type="caution">
    <text evidence="7">The sequence shown here is derived from an EMBL/GenBank/DDBJ whole genome shotgun (WGS) entry which is preliminary data.</text>
</comment>
<dbReference type="SUPFAM" id="SSF54292">
    <property type="entry name" value="2Fe-2S ferredoxin-like"/>
    <property type="match status" value="1"/>
</dbReference>
<dbReference type="FunFam" id="3.10.20.30:FF:000020">
    <property type="entry name" value="Xanthine dehydrogenase iron-sulfur subunit"/>
    <property type="match status" value="1"/>
</dbReference>
<dbReference type="EMBL" id="UWOC01000175">
    <property type="protein sequence ID" value="VCU10633.1"/>
    <property type="molecule type" value="Genomic_DNA"/>
</dbReference>
<evidence type="ECO:0000256" key="2">
    <source>
        <dbReference type="ARBA" id="ARBA00022723"/>
    </source>
</evidence>
<keyword evidence="3" id="KW-0560">Oxidoreductase</keyword>
<proteinExistence type="predicted"/>
<dbReference type="PANTHER" id="PTHR44379:SF8">
    <property type="entry name" value="XANTHINE DEHYDROGENASE IRON-SULFUR-BINDING SUBUNIT XDHC-RELATED"/>
    <property type="match status" value="1"/>
</dbReference>
<dbReference type="RefSeq" id="WP_244601690.1">
    <property type="nucleotide sequence ID" value="NZ_UWOC01000175.1"/>
</dbReference>
<dbReference type="Gene3D" id="3.10.20.30">
    <property type="match status" value="1"/>
</dbReference>
<evidence type="ECO:0000313" key="7">
    <source>
        <dbReference type="EMBL" id="VCU10633.1"/>
    </source>
</evidence>
<dbReference type="Pfam" id="PF01799">
    <property type="entry name" value="Fer2_2"/>
    <property type="match status" value="1"/>
</dbReference>
<keyword evidence="8" id="KW-1185">Reference proteome</keyword>
<dbReference type="PROSITE" id="PS00197">
    <property type="entry name" value="2FE2S_FER_1"/>
    <property type="match status" value="1"/>
</dbReference>
<name>A0A3S4BIC3_9BRAD</name>
<keyword evidence="5" id="KW-0411">Iron-sulfur</keyword>
<dbReference type="SUPFAM" id="SSF47741">
    <property type="entry name" value="CO dehydrogenase ISP C-domain like"/>
    <property type="match status" value="1"/>
</dbReference>
<dbReference type="InterPro" id="IPR006058">
    <property type="entry name" value="2Fe2S_fd_BS"/>
</dbReference>
<dbReference type="InterPro" id="IPR036884">
    <property type="entry name" value="2Fe-2S-bd_dom_sf"/>
</dbReference>
<protein>
    <submittedName>
        <fullName evidence="7">Caffeine dehydrogenase subunit gamma</fullName>
    </submittedName>
</protein>
<reference evidence="8" key="1">
    <citation type="submission" date="2018-10" db="EMBL/GenBank/DDBJ databases">
        <authorList>
            <person name="Peiro R."/>
            <person name="Begona"/>
            <person name="Cbmso G."/>
            <person name="Lopez M."/>
            <person name="Gonzalez S."/>
            <person name="Sacristan E."/>
            <person name="Castillo E."/>
        </authorList>
    </citation>
    <scope>NUCLEOTIDE SEQUENCE [LARGE SCALE GENOMIC DNA]</scope>
</reference>
<dbReference type="Pfam" id="PF00111">
    <property type="entry name" value="Fer2"/>
    <property type="match status" value="1"/>
</dbReference>